<reference evidence="2 3" key="1">
    <citation type="submission" date="2018-03" db="EMBL/GenBank/DDBJ databases">
        <title>Adhaeribacter sp. HMF7605 Genome sequencing and assembly.</title>
        <authorList>
            <person name="Kang H."/>
            <person name="Kang J."/>
            <person name="Cha I."/>
            <person name="Kim H."/>
            <person name="Joh K."/>
        </authorList>
    </citation>
    <scope>NUCLEOTIDE SEQUENCE [LARGE SCALE GENOMIC DNA]</scope>
    <source>
        <strain evidence="2 3">HMF7605</strain>
    </source>
</reference>
<proteinExistence type="predicted"/>
<accession>A0A2T2YMW4</accession>
<name>A0A2T2YMW4_9BACT</name>
<evidence type="ECO:0008006" key="4">
    <source>
        <dbReference type="Google" id="ProtNLM"/>
    </source>
</evidence>
<evidence type="ECO:0000256" key="1">
    <source>
        <dbReference type="SAM" id="SignalP"/>
    </source>
</evidence>
<dbReference type="EMBL" id="PYFT01000001">
    <property type="protein sequence ID" value="PSR56841.1"/>
    <property type="molecule type" value="Genomic_DNA"/>
</dbReference>
<keyword evidence="3" id="KW-1185">Reference proteome</keyword>
<evidence type="ECO:0000313" key="2">
    <source>
        <dbReference type="EMBL" id="PSR56841.1"/>
    </source>
</evidence>
<gene>
    <name evidence="2" type="ORF">AHMF7605_26750</name>
</gene>
<organism evidence="2 3">
    <name type="scientific">Adhaeribacter arboris</name>
    <dbReference type="NCBI Taxonomy" id="2072846"/>
    <lineage>
        <taxon>Bacteria</taxon>
        <taxon>Pseudomonadati</taxon>
        <taxon>Bacteroidota</taxon>
        <taxon>Cytophagia</taxon>
        <taxon>Cytophagales</taxon>
        <taxon>Hymenobacteraceae</taxon>
        <taxon>Adhaeribacter</taxon>
    </lineage>
</organism>
<comment type="caution">
    <text evidence="2">The sequence shown here is derived from an EMBL/GenBank/DDBJ whole genome shotgun (WGS) entry which is preliminary data.</text>
</comment>
<dbReference type="RefSeq" id="WP_106933016.1">
    <property type="nucleotide sequence ID" value="NZ_PYFT01000001.1"/>
</dbReference>
<feature type="signal peptide" evidence="1">
    <location>
        <begin position="1"/>
        <end position="25"/>
    </location>
</feature>
<protein>
    <recommendedName>
        <fullName evidence="4">DUF4595 domain-containing protein</fullName>
    </recommendedName>
</protein>
<sequence>MRRTITITQLTLSIFLSLLFFSACNTDNGVDPAPAPAPDTFVVVLSKVIFAGSDTIRYQYNAQKLLVKARYSAERTPTANRYYREYAYDGIGRLTKSHFKLINGNELSYLTYTYTNDRLTKISYYNRPQPQEEFKHEYDNVLEYNNQNRITKLITYHPELPITVHRYTEYTYDATGNVIKLMDYVNSESGPVNDYTVEYTYDTKYNPYQNAIQIGIGAEILSNNNILQQKESYPLSGQTKITTHTYTYNELGLPVKDTRKSDTTTLEVVNEYKYL</sequence>
<evidence type="ECO:0000313" key="3">
    <source>
        <dbReference type="Proteomes" id="UP000240357"/>
    </source>
</evidence>
<feature type="chain" id="PRO_5015687557" description="DUF4595 domain-containing protein" evidence="1">
    <location>
        <begin position="26"/>
        <end position="275"/>
    </location>
</feature>
<keyword evidence="1" id="KW-0732">Signal</keyword>
<dbReference type="Proteomes" id="UP000240357">
    <property type="component" value="Unassembled WGS sequence"/>
</dbReference>
<dbReference type="PROSITE" id="PS51257">
    <property type="entry name" value="PROKAR_LIPOPROTEIN"/>
    <property type="match status" value="1"/>
</dbReference>
<dbReference type="AlphaFoldDB" id="A0A2T2YMW4"/>
<dbReference type="OrthoDB" id="892328at2"/>